<evidence type="ECO:0000256" key="1">
    <source>
        <dbReference type="SAM" id="Phobius"/>
    </source>
</evidence>
<keyword evidence="1" id="KW-1133">Transmembrane helix</keyword>
<dbReference type="EMBL" id="AP006485">
    <property type="protein sequence ID" value="BAM79083.1"/>
    <property type="molecule type" value="Genomic_DNA"/>
</dbReference>
<dbReference type="HOGENOM" id="CLU_676821_0_0_1"/>
<evidence type="ECO:0000313" key="2">
    <source>
        <dbReference type="EMBL" id="BAM79083.1"/>
    </source>
</evidence>
<name>M1VEY2_CYAM1</name>
<feature type="transmembrane region" description="Helical" evidence="1">
    <location>
        <begin position="29"/>
        <end position="50"/>
    </location>
</feature>
<gene>
    <name evidence="2" type="ORF">CYME_CMC162C</name>
</gene>
<accession>M1VEY2</accession>
<dbReference type="AlphaFoldDB" id="M1VEY2"/>
<reference evidence="2 3" key="2">
    <citation type="journal article" date="2007" name="BMC Biol.">
        <title>A 100%-complete sequence reveals unusually simple genomic features in the hot-spring red alga Cyanidioschyzon merolae.</title>
        <authorList>
            <person name="Nozaki H."/>
            <person name="Takano H."/>
            <person name="Misumi O."/>
            <person name="Terasawa K."/>
            <person name="Matsuzaki M."/>
            <person name="Maruyama S."/>
            <person name="Nishida K."/>
            <person name="Yagisawa F."/>
            <person name="Yoshida Y."/>
            <person name="Fujiwara T."/>
            <person name="Takio S."/>
            <person name="Tamura K."/>
            <person name="Chung S.J."/>
            <person name="Nakamura S."/>
            <person name="Kuroiwa H."/>
            <person name="Tanaka K."/>
            <person name="Sato N."/>
            <person name="Kuroiwa T."/>
        </authorList>
    </citation>
    <scope>NUCLEOTIDE SEQUENCE [LARGE SCALE GENOMIC DNA]</scope>
    <source>
        <strain evidence="2 3">10D</strain>
    </source>
</reference>
<protein>
    <submittedName>
        <fullName evidence="2">Uncharacterized protein</fullName>
    </submittedName>
</protein>
<dbReference type="Gramene" id="CMC162CT">
    <property type="protein sequence ID" value="CMC162CT"/>
    <property type="gene ID" value="CMC162C"/>
</dbReference>
<dbReference type="Proteomes" id="UP000007014">
    <property type="component" value="Chromosome 3"/>
</dbReference>
<reference evidence="2 3" key="1">
    <citation type="journal article" date="2004" name="Nature">
        <title>Genome sequence of the ultrasmall unicellular red alga Cyanidioschyzon merolae 10D.</title>
        <authorList>
            <person name="Matsuzaki M."/>
            <person name="Misumi O."/>
            <person name="Shin-i T."/>
            <person name="Maruyama S."/>
            <person name="Takahara M."/>
            <person name="Miyagishima S."/>
            <person name="Mori T."/>
            <person name="Nishida K."/>
            <person name="Yagisawa F."/>
            <person name="Nishida K."/>
            <person name="Yoshida Y."/>
            <person name="Nishimura Y."/>
            <person name="Nakao S."/>
            <person name="Kobayashi T."/>
            <person name="Momoyama Y."/>
            <person name="Higashiyama T."/>
            <person name="Minoda A."/>
            <person name="Sano M."/>
            <person name="Nomoto H."/>
            <person name="Oishi K."/>
            <person name="Hayashi H."/>
            <person name="Ohta F."/>
            <person name="Nishizaka S."/>
            <person name="Haga S."/>
            <person name="Miura S."/>
            <person name="Morishita T."/>
            <person name="Kabeya Y."/>
            <person name="Terasawa K."/>
            <person name="Suzuki Y."/>
            <person name="Ishii Y."/>
            <person name="Asakawa S."/>
            <person name="Takano H."/>
            <person name="Ohta N."/>
            <person name="Kuroiwa H."/>
            <person name="Tanaka K."/>
            <person name="Shimizu N."/>
            <person name="Sugano S."/>
            <person name="Sato N."/>
            <person name="Nozaki H."/>
            <person name="Ogasawara N."/>
            <person name="Kohara Y."/>
            <person name="Kuroiwa T."/>
        </authorList>
    </citation>
    <scope>NUCLEOTIDE SEQUENCE [LARGE SCALE GENOMIC DNA]</scope>
    <source>
        <strain evidence="2 3">10D</strain>
    </source>
</reference>
<keyword evidence="1" id="KW-0472">Membrane</keyword>
<dbReference type="eggNOG" id="ENOG502SE3H">
    <property type="taxonomic scope" value="Eukaryota"/>
</dbReference>
<keyword evidence="3" id="KW-1185">Reference proteome</keyword>
<keyword evidence="1" id="KW-0812">Transmembrane</keyword>
<dbReference type="OMA" id="ESIERWG"/>
<dbReference type="GeneID" id="16992485"/>
<dbReference type="OrthoDB" id="540503at2759"/>
<proteinExistence type="predicted"/>
<organism evidence="2 3">
    <name type="scientific">Cyanidioschyzon merolae (strain NIES-3377 / 10D)</name>
    <name type="common">Unicellular red alga</name>
    <dbReference type="NCBI Taxonomy" id="280699"/>
    <lineage>
        <taxon>Eukaryota</taxon>
        <taxon>Rhodophyta</taxon>
        <taxon>Bangiophyceae</taxon>
        <taxon>Cyanidiales</taxon>
        <taxon>Cyanidiaceae</taxon>
        <taxon>Cyanidioschyzon</taxon>
    </lineage>
</organism>
<dbReference type="KEGG" id="cme:CYME_CMC162C"/>
<sequence length="407" mass="47470">MRRAPALSRASLRSAKESRFRRTTERRHLTQFIGSLWGVIVWFLLVVQVLCWYDGTFPRLRMGDWGARTTASGSDAPWLDNQSGALYARCVPRTTLLTTNRSSRPNVLLVVPYPPKQAPQVLETLRQWLRQASACAETAYASDLLLFCSRAETNCLQREQVQLVLDSVRNETFRSEQVFSRVLLRFANLSDYADAYYFSRWRRRHISRGTANLFYALFDLYHVPGSTSRHEEHRIHPMGLALQYDYFVWLEPDVYALRPCFLPMLHRSVAKRHPFWVMGSAPLYQRHRWCVTWPHDHHLNGNAVYRLGDPCFTHTVLRGMATRFPDEPFDSAMQRWRMATAHDSWWRVYAHLFVYTDWIQNYGSRAWCPELVSKTSPFTAMVHGGQPYRNENQDACVAAVTSILRRS</sequence>
<dbReference type="RefSeq" id="XP_005535369.1">
    <property type="nucleotide sequence ID" value="XM_005535312.1"/>
</dbReference>
<evidence type="ECO:0000313" key="3">
    <source>
        <dbReference type="Proteomes" id="UP000007014"/>
    </source>
</evidence>